<protein>
    <submittedName>
        <fullName evidence="2">Myomegalin-like isoform X1</fullName>
    </submittedName>
</protein>
<keyword evidence="1" id="KW-1185">Reference proteome</keyword>
<sequence>MVQALMERNSQLQALLQYLGGKDLMSQALISNQQGEVTSISLHIGEQTDQGSMQMPSRDDSTSLTAKEDASIPRSTLRDLDTVTGLEKELSNAKEELKLMAKKERESQDPQMQLGDPEDIQATECMTQEVLILQEKSCFSRIPGSRNFWKLKTTVAADVRRTCG</sequence>
<name>A0AC58KMU1_CASCN</name>
<gene>
    <name evidence="2" type="primary">LOC141414859</name>
</gene>
<evidence type="ECO:0000313" key="1">
    <source>
        <dbReference type="Proteomes" id="UP001732720"/>
    </source>
</evidence>
<dbReference type="Proteomes" id="UP001732720">
    <property type="component" value="Chromosome 12"/>
</dbReference>
<organism evidence="1 2">
    <name type="scientific">Castor canadensis</name>
    <name type="common">American beaver</name>
    <dbReference type="NCBI Taxonomy" id="51338"/>
    <lineage>
        <taxon>Eukaryota</taxon>
        <taxon>Metazoa</taxon>
        <taxon>Chordata</taxon>
        <taxon>Craniata</taxon>
        <taxon>Vertebrata</taxon>
        <taxon>Euteleostomi</taxon>
        <taxon>Mammalia</taxon>
        <taxon>Eutheria</taxon>
        <taxon>Euarchontoglires</taxon>
        <taxon>Glires</taxon>
        <taxon>Rodentia</taxon>
        <taxon>Castorimorpha</taxon>
        <taxon>Castoridae</taxon>
        <taxon>Castor</taxon>
    </lineage>
</organism>
<dbReference type="RefSeq" id="XP_073906258.1">
    <property type="nucleotide sequence ID" value="XM_074050157.1"/>
</dbReference>
<proteinExistence type="predicted"/>
<evidence type="ECO:0000313" key="2">
    <source>
        <dbReference type="RefSeq" id="XP_073906258.1"/>
    </source>
</evidence>
<accession>A0AC58KMU1</accession>
<reference evidence="2" key="1">
    <citation type="submission" date="2025-08" db="UniProtKB">
        <authorList>
            <consortium name="RefSeq"/>
        </authorList>
    </citation>
    <scope>IDENTIFICATION</scope>
</reference>